<protein>
    <recommendedName>
        <fullName evidence="7">Ribosomal RNA small subunit methyltransferase H</fullName>
        <ecNumber evidence="7">2.1.1.199</ecNumber>
    </recommendedName>
    <alternativeName>
        <fullName evidence="7">16S rRNA m(4)C1402 methyltransferase</fullName>
    </alternativeName>
    <alternativeName>
        <fullName evidence="7">rRNA (cytosine-N(4)-)-methyltransferase RsmH</fullName>
    </alternativeName>
</protein>
<dbReference type="EMBL" id="CP002770">
    <property type="protein sequence ID" value="AEG14731.1"/>
    <property type="molecule type" value="Genomic_DNA"/>
</dbReference>
<comment type="function">
    <text evidence="7">Specifically methylates the N4 position of cytidine in position 1402 (C1402) of 16S rRNA.</text>
</comment>
<dbReference type="AlphaFoldDB" id="A0AAU8PA10"/>
<feature type="binding site" evidence="7">
    <location>
        <position position="130"/>
    </location>
    <ligand>
        <name>S-adenosyl-L-methionine</name>
        <dbReference type="ChEBI" id="CHEBI:59789"/>
    </ligand>
</feature>
<dbReference type="Proteomes" id="UP000009229">
    <property type="component" value="Chromosome"/>
</dbReference>
<comment type="similarity">
    <text evidence="1 7">Belongs to the methyltransferase superfamily. RsmH family.</text>
</comment>
<dbReference type="InterPro" id="IPR029063">
    <property type="entry name" value="SAM-dependent_MTases_sf"/>
</dbReference>
<comment type="subcellular location">
    <subcellularLocation>
        <location evidence="7">Cytoplasm</location>
    </subcellularLocation>
</comment>
<name>A0AAU8PA10_DESK7</name>
<evidence type="ECO:0000256" key="5">
    <source>
        <dbReference type="ARBA" id="ARBA00022679"/>
    </source>
</evidence>
<dbReference type="PANTHER" id="PTHR11265">
    <property type="entry name" value="S-ADENOSYL-METHYLTRANSFERASE MRAW"/>
    <property type="match status" value="1"/>
</dbReference>
<dbReference type="InterPro" id="IPR023397">
    <property type="entry name" value="SAM-dep_MeTrfase_MraW_recog"/>
</dbReference>
<dbReference type="InterPro" id="IPR002903">
    <property type="entry name" value="RsmH"/>
</dbReference>
<evidence type="ECO:0000313" key="8">
    <source>
        <dbReference type="EMBL" id="AEG14731.1"/>
    </source>
</evidence>
<dbReference type="HAMAP" id="MF_01007">
    <property type="entry name" value="16SrRNA_methyltr_H"/>
    <property type="match status" value="1"/>
</dbReference>
<keyword evidence="4 7" id="KW-0489">Methyltransferase</keyword>
<dbReference type="Pfam" id="PF01795">
    <property type="entry name" value="Methyltransf_5"/>
    <property type="match status" value="1"/>
</dbReference>
<keyword evidence="2 7" id="KW-0963">Cytoplasm</keyword>
<dbReference type="GO" id="GO:0071424">
    <property type="term" value="F:rRNA (cytosine-N4-)-methyltransferase activity"/>
    <property type="evidence" value="ECO:0007669"/>
    <property type="project" value="UniProtKB-UniRule"/>
</dbReference>
<feature type="binding site" evidence="7">
    <location>
        <position position="102"/>
    </location>
    <ligand>
        <name>S-adenosyl-L-methionine</name>
        <dbReference type="ChEBI" id="CHEBI:59789"/>
    </ligand>
</feature>
<keyword evidence="5 7" id="KW-0808">Transferase</keyword>
<comment type="catalytic activity">
    <reaction evidence="7">
        <text>cytidine(1402) in 16S rRNA + S-adenosyl-L-methionine = N(4)-methylcytidine(1402) in 16S rRNA + S-adenosyl-L-homocysteine + H(+)</text>
        <dbReference type="Rhea" id="RHEA:42928"/>
        <dbReference type="Rhea" id="RHEA-COMP:10286"/>
        <dbReference type="Rhea" id="RHEA-COMP:10287"/>
        <dbReference type="ChEBI" id="CHEBI:15378"/>
        <dbReference type="ChEBI" id="CHEBI:57856"/>
        <dbReference type="ChEBI" id="CHEBI:59789"/>
        <dbReference type="ChEBI" id="CHEBI:74506"/>
        <dbReference type="ChEBI" id="CHEBI:82748"/>
        <dbReference type="EC" id="2.1.1.199"/>
    </reaction>
</comment>
<dbReference type="PANTHER" id="PTHR11265:SF0">
    <property type="entry name" value="12S RRNA N4-METHYLCYTIDINE METHYLTRANSFERASE"/>
    <property type="match status" value="1"/>
</dbReference>
<dbReference type="Gene3D" id="1.10.150.170">
    <property type="entry name" value="Putative methyltransferase TM0872, insert domain"/>
    <property type="match status" value="1"/>
</dbReference>
<feature type="binding site" evidence="7">
    <location>
        <position position="123"/>
    </location>
    <ligand>
        <name>S-adenosyl-L-methionine</name>
        <dbReference type="ChEBI" id="CHEBI:59789"/>
    </ligand>
</feature>
<feature type="binding site" evidence="7">
    <location>
        <position position="75"/>
    </location>
    <ligand>
        <name>S-adenosyl-L-methionine</name>
        <dbReference type="ChEBI" id="CHEBI:59789"/>
    </ligand>
</feature>
<dbReference type="NCBIfam" id="TIGR00006">
    <property type="entry name" value="16S rRNA (cytosine(1402)-N(4))-methyltransferase RsmH"/>
    <property type="match status" value="1"/>
</dbReference>
<proteinExistence type="inferred from homology"/>
<evidence type="ECO:0000256" key="1">
    <source>
        <dbReference type="ARBA" id="ARBA00010396"/>
    </source>
</evidence>
<dbReference type="Gene3D" id="3.40.50.150">
    <property type="entry name" value="Vaccinia Virus protein VP39"/>
    <property type="match status" value="1"/>
</dbReference>
<dbReference type="PIRSF" id="PIRSF004486">
    <property type="entry name" value="MraW"/>
    <property type="match status" value="1"/>
</dbReference>
<evidence type="ECO:0000256" key="3">
    <source>
        <dbReference type="ARBA" id="ARBA00022552"/>
    </source>
</evidence>
<gene>
    <name evidence="7" type="primary">rsmH</name>
    <name evidence="8" type="ordered locus">Desku_1147</name>
</gene>
<evidence type="ECO:0000256" key="7">
    <source>
        <dbReference type="HAMAP-Rule" id="MF_01007"/>
    </source>
</evidence>
<sequence length="343" mass="38029">MRKKLCFKRREVSGREDQGMEERNFTHQPVLLEEVLAWLNPQSGGTYVDCTVGGGGHAAAILEKSSPAGRLIGLDQDPHALEAAARYLAPYGERVTLVRENFINLPQVLDELGIPAVEGIVFDLGVSSPQLDVPERGFSYHHEGPLDMRMDPAMRHTAADLVNNLGEEELAGIIARYGEERWARRIASFIVRKRQHQPIITTSQLVEIIKEAIPAKSRRSGPHPARRTFQALRIAVNRELEILPEALRQAVDLLLPGGRILVITFHSLEDRIVKNSFRRLANPCVCPPSFPQCICGQKPVLRVLTPGGVVPSEREVNLNPRSRSARLRVAEKLSPVLNATGGE</sequence>
<dbReference type="EC" id="2.1.1.199" evidence="7"/>
<keyword evidence="3 7" id="KW-0698">rRNA processing</keyword>
<evidence type="ECO:0000256" key="4">
    <source>
        <dbReference type="ARBA" id="ARBA00022603"/>
    </source>
</evidence>
<evidence type="ECO:0000256" key="6">
    <source>
        <dbReference type="ARBA" id="ARBA00022691"/>
    </source>
</evidence>
<feature type="binding site" evidence="7">
    <location>
        <begin position="55"/>
        <end position="57"/>
    </location>
    <ligand>
        <name>S-adenosyl-L-methionine</name>
        <dbReference type="ChEBI" id="CHEBI:59789"/>
    </ligand>
</feature>
<dbReference type="GO" id="GO:0070475">
    <property type="term" value="P:rRNA base methylation"/>
    <property type="evidence" value="ECO:0007669"/>
    <property type="project" value="UniProtKB-UniRule"/>
</dbReference>
<dbReference type="KEGG" id="dku:Desku_1147"/>
<dbReference type="SUPFAM" id="SSF53335">
    <property type="entry name" value="S-adenosyl-L-methionine-dependent methyltransferases"/>
    <property type="match status" value="1"/>
</dbReference>
<keyword evidence="6 7" id="KW-0949">S-adenosyl-L-methionine</keyword>
<evidence type="ECO:0000256" key="2">
    <source>
        <dbReference type="ARBA" id="ARBA00022490"/>
    </source>
</evidence>
<keyword evidence="9" id="KW-1185">Reference proteome</keyword>
<evidence type="ECO:0000313" key="9">
    <source>
        <dbReference type="Proteomes" id="UP000009229"/>
    </source>
</evidence>
<dbReference type="GO" id="GO:0005737">
    <property type="term" value="C:cytoplasm"/>
    <property type="evidence" value="ECO:0007669"/>
    <property type="project" value="UniProtKB-SubCell"/>
</dbReference>
<dbReference type="SUPFAM" id="SSF81799">
    <property type="entry name" value="Putative methyltransferase TM0872, insert domain"/>
    <property type="match status" value="1"/>
</dbReference>
<accession>A0AAU8PA10</accession>
<reference evidence="9" key="1">
    <citation type="submission" date="2011-05" db="EMBL/GenBank/DDBJ databases">
        <title>Complete sequence of Desulfotomaculum kuznetsovii DSM 6115.</title>
        <authorList>
            <person name="Lucas S."/>
            <person name="Han J."/>
            <person name="Lapidus A."/>
            <person name="Cheng J.-F."/>
            <person name="Goodwin L."/>
            <person name="Pitluck S."/>
            <person name="Peters L."/>
            <person name="Mikhailova N."/>
            <person name="Lu M."/>
            <person name="Saunders E."/>
            <person name="Han C."/>
            <person name="Tapia R."/>
            <person name="Land M."/>
            <person name="Hauser L."/>
            <person name="Kyrpides N."/>
            <person name="Ivanova N."/>
            <person name="Pagani I."/>
            <person name="Nazina T."/>
            <person name="Ivanova A."/>
            <person name="Parshina S."/>
            <person name="Kuever J."/>
            <person name="Muyzer G."/>
            <person name="Plugge C."/>
            <person name="Stams A."/>
            <person name="Woyke T."/>
        </authorList>
    </citation>
    <scope>NUCLEOTIDE SEQUENCE [LARGE SCALE GENOMIC DNA]</scope>
    <source>
        <strain evidence="9">DSM 6115 / VKM B-1805 / 17</strain>
    </source>
</reference>
<organism evidence="8 9">
    <name type="scientific">Desulfofundulus kuznetsovii (strain DSM 6115 / VKM B-1805 / 17)</name>
    <name type="common">Desulfotomaculum kuznetsovii</name>
    <dbReference type="NCBI Taxonomy" id="760568"/>
    <lineage>
        <taxon>Bacteria</taxon>
        <taxon>Bacillati</taxon>
        <taxon>Bacillota</taxon>
        <taxon>Clostridia</taxon>
        <taxon>Eubacteriales</taxon>
        <taxon>Peptococcaceae</taxon>
        <taxon>Desulfofundulus</taxon>
    </lineage>
</organism>
<dbReference type="FunFam" id="1.10.150.170:FF:000001">
    <property type="entry name" value="Ribosomal RNA small subunit methyltransferase H"/>
    <property type="match status" value="1"/>
</dbReference>